<dbReference type="SUPFAM" id="SSF53850">
    <property type="entry name" value="Periplasmic binding protein-like II"/>
    <property type="match status" value="1"/>
</dbReference>
<evidence type="ECO:0000256" key="1">
    <source>
        <dbReference type="ARBA" id="ARBA00004308"/>
    </source>
</evidence>
<dbReference type="EMBL" id="JBHSGU010000002">
    <property type="protein sequence ID" value="MFC4700107.1"/>
    <property type="molecule type" value="Genomic_DNA"/>
</dbReference>
<reference evidence="7" key="1">
    <citation type="journal article" date="2019" name="Int. J. Syst. Evol. Microbiol.">
        <title>The Global Catalogue of Microorganisms (GCM) 10K type strain sequencing project: providing services to taxonomists for standard genome sequencing and annotation.</title>
        <authorList>
            <consortium name="The Broad Institute Genomics Platform"/>
            <consortium name="The Broad Institute Genome Sequencing Center for Infectious Disease"/>
            <person name="Wu L."/>
            <person name="Ma J."/>
        </authorList>
    </citation>
    <scope>NUCLEOTIDE SEQUENCE [LARGE SCALE GENOMIC DNA]</scope>
    <source>
        <strain evidence="7">KACC 12507</strain>
    </source>
</reference>
<keyword evidence="3" id="KW-1003">Cell membrane</keyword>
<keyword evidence="5" id="KW-0472">Membrane</keyword>
<accession>A0ABV9LUB5</accession>
<dbReference type="Proteomes" id="UP001595897">
    <property type="component" value="Unassembled WGS sequence"/>
</dbReference>
<comment type="subcellular location">
    <subcellularLocation>
        <location evidence="1">Endomembrane system</location>
    </subcellularLocation>
</comment>
<keyword evidence="4" id="KW-0997">Cell inner membrane</keyword>
<evidence type="ECO:0000256" key="5">
    <source>
        <dbReference type="ARBA" id="ARBA00023136"/>
    </source>
</evidence>
<evidence type="ECO:0000256" key="4">
    <source>
        <dbReference type="ARBA" id="ARBA00022519"/>
    </source>
</evidence>
<protein>
    <submittedName>
        <fullName evidence="6">CmpA/NrtA family ABC transporter substrate-binding protein</fullName>
    </submittedName>
</protein>
<dbReference type="PANTHER" id="PTHR30024:SF43">
    <property type="entry name" value="BLL4572 PROTEIN"/>
    <property type="match status" value="1"/>
</dbReference>
<dbReference type="Gene3D" id="3.40.190.10">
    <property type="entry name" value="Periplasmic binding protein-like II"/>
    <property type="match status" value="2"/>
</dbReference>
<gene>
    <name evidence="6" type="ORF">ACFO4O_08075</name>
</gene>
<evidence type="ECO:0000313" key="6">
    <source>
        <dbReference type="EMBL" id="MFC4700107.1"/>
    </source>
</evidence>
<sequence>MNLSLLSRPLNIGIVQLTDSAPLIMAKELGFFQRYGLDVNLQLQPSWSTLRDRLDAGVIDAAQLLAPMPFANHLGWMAAQNDIIVPMILSQNGNAVTLSNALIDEVKSCHQKEYIQYPLSARYLKAVIEKRKQYDLPPLRLASVFHFSCHRYQLLDWLAQAEITEKDIRLLVIPPAKLADSLQAGDIDGFCAGGPWNAKSVRLAQGHTALTSFDIWEDKLEKVLGLTRRFYHQHTDTIHALCAALLDTCEWLKDIPNRFEAARVLSKSDWLNESLDIIAPSLLGSCLTQVDTEPRHIPHYNRFSSLFSSTTESQYSVNRPTQEQAAWLLEKMLRYDAKKSHDKHSDSALAYSIFREDIFEKASDMRLSARTPKVHNK</sequence>
<keyword evidence="7" id="KW-1185">Reference proteome</keyword>
<evidence type="ECO:0000256" key="2">
    <source>
        <dbReference type="ARBA" id="ARBA00022448"/>
    </source>
</evidence>
<evidence type="ECO:0000313" key="7">
    <source>
        <dbReference type="Proteomes" id="UP001595897"/>
    </source>
</evidence>
<dbReference type="PANTHER" id="PTHR30024">
    <property type="entry name" value="ALIPHATIC SULFONATES-BINDING PROTEIN-RELATED"/>
    <property type="match status" value="1"/>
</dbReference>
<organism evidence="6 7">
    <name type="scientific">Glaciecola siphonariae</name>
    <dbReference type="NCBI Taxonomy" id="521012"/>
    <lineage>
        <taxon>Bacteria</taxon>
        <taxon>Pseudomonadati</taxon>
        <taxon>Pseudomonadota</taxon>
        <taxon>Gammaproteobacteria</taxon>
        <taxon>Alteromonadales</taxon>
        <taxon>Alteromonadaceae</taxon>
        <taxon>Glaciecola</taxon>
    </lineage>
</organism>
<keyword evidence="2" id="KW-0813">Transport</keyword>
<dbReference type="InterPro" id="IPR044527">
    <property type="entry name" value="NrtA/CpmA_ABC-bd_dom"/>
</dbReference>
<dbReference type="RefSeq" id="WP_382407240.1">
    <property type="nucleotide sequence ID" value="NZ_JBHSGU010000002.1"/>
</dbReference>
<dbReference type="Pfam" id="PF13379">
    <property type="entry name" value="NMT1_2"/>
    <property type="match status" value="1"/>
</dbReference>
<name>A0ABV9LUB5_9ALTE</name>
<proteinExistence type="predicted"/>
<dbReference type="CDD" id="cd13553">
    <property type="entry name" value="PBP2_NrtA_CpmA_like"/>
    <property type="match status" value="1"/>
</dbReference>
<evidence type="ECO:0000256" key="3">
    <source>
        <dbReference type="ARBA" id="ARBA00022475"/>
    </source>
</evidence>
<comment type="caution">
    <text evidence="6">The sequence shown here is derived from an EMBL/GenBank/DDBJ whole genome shotgun (WGS) entry which is preliminary data.</text>
</comment>